<feature type="transmembrane region" description="Helical" evidence="1">
    <location>
        <begin position="45"/>
        <end position="65"/>
    </location>
</feature>
<name>A0ABD5PGQ4_9EURY</name>
<reference evidence="2 3" key="1">
    <citation type="journal article" date="2019" name="Int. J. Syst. Evol. Microbiol.">
        <title>The Global Catalogue of Microorganisms (GCM) 10K type strain sequencing project: providing services to taxonomists for standard genome sequencing and annotation.</title>
        <authorList>
            <consortium name="The Broad Institute Genomics Platform"/>
            <consortium name="The Broad Institute Genome Sequencing Center for Infectious Disease"/>
            <person name="Wu L."/>
            <person name="Ma J."/>
        </authorList>
    </citation>
    <scope>NUCLEOTIDE SEQUENCE [LARGE SCALE GENOMIC DNA]</scope>
    <source>
        <strain evidence="2 3">CGMCC 1.12553</strain>
    </source>
</reference>
<comment type="caution">
    <text evidence="2">The sequence shown here is derived from an EMBL/GenBank/DDBJ whole genome shotgun (WGS) entry which is preliminary data.</text>
</comment>
<evidence type="ECO:0008006" key="4">
    <source>
        <dbReference type="Google" id="ProtNLM"/>
    </source>
</evidence>
<keyword evidence="1" id="KW-1133">Transmembrane helix</keyword>
<dbReference type="EMBL" id="JBHSDS010000009">
    <property type="protein sequence ID" value="MFC4359894.1"/>
    <property type="molecule type" value="Genomic_DNA"/>
</dbReference>
<accession>A0ABD5PGQ4</accession>
<protein>
    <recommendedName>
        <fullName evidence="4">Integral membrane protein</fullName>
    </recommendedName>
</protein>
<gene>
    <name evidence="2" type="ORF">ACFO0N_18260</name>
</gene>
<dbReference type="RefSeq" id="WP_267624942.1">
    <property type="nucleotide sequence ID" value="NZ_JAODIW010000010.1"/>
</dbReference>
<feature type="transmembrane region" description="Helical" evidence="1">
    <location>
        <begin position="12"/>
        <end position="33"/>
    </location>
</feature>
<keyword evidence="1" id="KW-0812">Transmembrane</keyword>
<evidence type="ECO:0000313" key="3">
    <source>
        <dbReference type="Proteomes" id="UP001595921"/>
    </source>
</evidence>
<keyword evidence="1" id="KW-0472">Membrane</keyword>
<organism evidence="2 3">
    <name type="scientific">Halobium salinum</name>
    <dbReference type="NCBI Taxonomy" id="1364940"/>
    <lineage>
        <taxon>Archaea</taxon>
        <taxon>Methanobacteriati</taxon>
        <taxon>Methanobacteriota</taxon>
        <taxon>Stenosarchaea group</taxon>
        <taxon>Halobacteria</taxon>
        <taxon>Halobacteriales</taxon>
        <taxon>Haloferacaceae</taxon>
        <taxon>Halobium</taxon>
    </lineage>
</organism>
<proteinExistence type="predicted"/>
<dbReference type="AlphaFoldDB" id="A0ABD5PGQ4"/>
<keyword evidence="3" id="KW-1185">Reference proteome</keyword>
<dbReference type="Proteomes" id="UP001595921">
    <property type="component" value="Unassembled WGS sequence"/>
</dbReference>
<sequence>MQVDDETRRAVAFGGALVMTGVLLVAVAVAVSLTEAPGDGVLFLMPYFVGTVGAFFLFGGGVAVVGRLRRR</sequence>
<evidence type="ECO:0000256" key="1">
    <source>
        <dbReference type="SAM" id="Phobius"/>
    </source>
</evidence>
<evidence type="ECO:0000313" key="2">
    <source>
        <dbReference type="EMBL" id="MFC4359894.1"/>
    </source>
</evidence>